<evidence type="ECO:0000256" key="1">
    <source>
        <dbReference type="SAM" id="SignalP"/>
    </source>
</evidence>
<dbReference type="AlphaFoldDB" id="A0A9P4R2Y8"/>
<evidence type="ECO:0000313" key="5">
    <source>
        <dbReference type="Proteomes" id="UP000799444"/>
    </source>
</evidence>
<evidence type="ECO:0000259" key="3">
    <source>
        <dbReference type="Pfam" id="PF21953"/>
    </source>
</evidence>
<dbReference type="PANTHER" id="PTHR11575:SF43">
    <property type="entry name" value="SER_THR PROTEIN PHOSPHATASE FAMILY (AFU_ORTHOLOGUE AFUA_3G04160)"/>
    <property type="match status" value="1"/>
</dbReference>
<sequence>MIELLFIVSIFLEPALCSQPSAPSPIAAPLRELPWSKQLNFLHTTDIHGWWGGHLQEPSFSADWGDYISFAKHLHDRADADGSDLLLIDTGDRVEGNGIYDGSHPKGKFTYDIAKEQSIDLICSGNHELYKQNSSEGEFYHTVPNFKGNYIASNLDIYSPKTGKLEPLAQRYKVFTTKNQGIRILAFGFIFDFTGNANNTVVHTVSDTVKEDWFKEAIKNKDIDLIIVFGHVDIRSHEYATLFSTIRAAQWDTPIQLFGGHTHIRDYKLYDKQSVALESGRYMETIGFMSIEGLKTGGTKEREAAPQKPKIIFQRLYLDNNLYSLHHHSGKDDKTFPTELGLNVSRHIGDARKSLGLGERYGCAPHDLWVNRRPYPHEESIFSWLEKEVLPDQIFQSERIQKEDKKALVITNTGGIRFDIFQGPFTKDTTFLVSPFTSGLRYLPDVPWKSASRVLKLLNNEGPIAELLAEQAVSLQPPENVAAQSRPAMLSPANNYIPNQPLPNQAILASEPHDLTPGYTTKDDAGTSGDDTLHSPIPFYSVPNCVQAPVNFDPEDEDKIPETVDVVYNEFIEKWVILALEYLGDKYEAGDSEAYEGGISFTDIITEWVKEHWGVEGEEKCPS</sequence>
<comment type="caution">
    <text evidence="4">The sequence shown here is derived from an EMBL/GenBank/DDBJ whole genome shotgun (WGS) entry which is preliminary data.</text>
</comment>
<keyword evidence="5" id="KW-1185">Reference proteome</keyword>
<dbReference type="CDD" id="cd07407">
    <property type="entry name" value="MPP_YHR202W_N"/>
    <property type="match status" value="1"/>
</dbReference>
<feature type="domain" description="Putative 5'-nucleotidase C-terminal" evidence="3">
    <location>
        <begin position="367"/>
        <end position="577"/>
    </location>
</feature>
<dbReference type="InterPro" id="IPR036907">
    <property type="entry name" value="5'-Nucleotdase_C_sf"/>
</dbReference>
<proteinExistence type="predicted"/>
<dbReference type="PANTHER" id="PTHR11575">
    <property type="entry name" value="5'-NUCLEOTIDASE-RELATED"/>
    <property type="match status" value="1"/>
</dbReference>
<dbReference type="OrthoDB" id="7722975at2759"/>
<dbReference type="InterPro" id="IPR029052">
    <property type="entry name" value="Metallo-depent_PP-like"/>
</dbReference>
<dbReference type="GO" id="GO:0016787">
    <property type="term" value="F:hydrolase activity"/>
    <property type="evidence" value="ECO:0007669"/>
    <property type="project" value="InterPro"/>
</dbReference>
<gene>
    <name evidence="4" type="ORF">EJ04DRAFT_460143</name>
</gene>
<evidence type="ECO:0000313" key="4">
    <source>
        <dbReference type="EMBL" id="KAF2738197.1"/>
    </source>
</evidence>
<feature type="domain" description="Calcineurin-like phosphoesterase" evidence="2">
    <location>
        <begin position="40"/>
        <end position="264"/>
    </location>
</feature>
<dbReference type="GO" id="GO:0009166">
    <property type="term" value="P:nucleotide catabolic process"/>
    <property type="evidence" value="ECO:0007669"/>
    <property type="project" value="InterPro"/>
</dbReference>
<dbReference type="InterPro" id="IPR014485">
    <property type="entry name" value="Pesterase_C1039"/>
</dbReference>
<dbReference type="InterPro" id="IPR004843">
    <property type="entry name" value="Calcineurin-like_PHP"/>
</dbReference>
<dbReference type="PIRSF" id="PIRSF017316">
    <property type="entry name" value="Pesterase_C1039"/>
    <property type="match status" value="1"/>
</dbReference>
<protein>
    <recommendedName>
        <fullName evidence="6">Calcineurin-like phosphoesterase domain-containing protein</fullName>
    </recommendedName>
</protein>
<accession>A0A9P4R2Y8</accession>
<dbReference type="Pfam" id="PF21953">
    <property type="entry name" value="NadN_nucleosid_C"/>
    <property type="match status" value="1"/>
</dbReference>
<evidence type="ECO:0008006" key="6">
    <source>
        <dbReference type="Google" id="ProtNLM"/>
    </source>
</evidence>
<evidence type="ECO:0000259" key="2">
    <source>
        <dbReference type="Pfam" id="PF00149"/>
    </source>
</evidence>
<reference evidence="4" key="1">
    <citation type="journal article" date="2020" name="Stud. Mycol.">
        <title>101 Dothideomycetes genomes: a test case for predicting lifestyles and emergence of pathogens.</title>
        <authorList>
            <person name="Haridas S."/>
            <person name="Albert R."/>
            <person name="Binder M."/>
            <person name="Bloem J."/>
            <person name="Labutti K."/>
            <person name="Salamov A."/>
            <person name="Andreopoulos B."/>
            <person name="Baker S."/>
            <person name="Barry K."/>
            <person name="Bills G."/>
            <person name="Bluhm B."/>
            <person name="Cannon C."/>
            <person name="Castanera R."/>
            <person name="Culley D."/>
            <person name="Daum C."/>
            <person name="Ezra D."/>
            <person name="Gonzalez J."/>
            <person name="Henrissat B."/>
            <person name="Kuo A."/>
            <person name="Liang C."/>
            <person name="Lipzen A."/>
            <person name="Lutzoni F."/>
            <person name="Magnuson J."/>
            <person name="Mondo S."/>
            <person name="Nolan M."/>
            <person name="Ohm R."/>
            <person name="Pangilinan J."/>
            <person name="Park H.-J."/>
            <person name="Ramirez L."/>
            <person name="Alfaro M."/>
            <person name="Sun H."/>
            <person name="Tritt A."/>
            <person name="Yoshinaga Y."/>
            <person name="Zwiers L.-H."/>
            <person name="Turgeon B."/>
            <person name="Goodwin S."/>
            <person name="Spatafora J."/>
            <person name="Crous P."/>
            <person name="Grigoriev I."/>
        </authorList>
    </citation>
    <scope>NUCLEOTIDE SEQUENCE</scope>
    <source>
        <strain evidence="4">CBS 125425</strain>
    </source>
</reference>
<dbReference type="InterPro" id="IPR006179">
    <property type="entry name" value="5_nucleotidase/apyrase"/>
</dbReference>
<dbReference type="Gene3D" id="3.60.21.10">
    <property type="match status" value="1"/>
</dbReference>
<dbReference type="FunFam" id="3.90.780.10:FF:000009">
    <property type="entry name" value="Ser/Thr protein phosphatase family"/>
    <property type="match status" value="1"/>
</dbReference>
<organism evidence="4 5">
    <name type="scientific">Polyplosphaeria fusca</name>
    <dbReference type="NCBI Taxonomy" id="682080"/>
    <lineage>
        <taxon>Eukaryota</taxon>
        <taxon>Fungi</taxon>
        <taxon>Dikarya</taxon>
        <taxon>Ascomycota</taxon>
        <taxon>Pezizomycotina</taxon>
        <taxon>Dothideomycetes</taxon>
        <taxon>Pleosporomycetidae</taxon>
        <taxon>Pleosporales</taxon>
        <taxon>Tetraplosphaeriaceae</taxon>
        <taxon>Polyplosphaeria</taxon>
    </lineage>
</organism>
<dbReference type="Gene3D" id="3.90.780.10">
    <property type="entry name" value="5'-Nucleotidase, C-terminal domain"/>
    <property type="match status" value="2"/>
</dbReference>
<dbReference type="SUPFAM" id="SSF56300">
    <property type="entry name" value="Metallo-dependent phosphatases"/>
    <property type="match status" value="1"/>
</dbReference>
<keyword evidence="1" id="KW-0732">Signal</keyword>
<dbReference type="InterPro" id="IPR053828">
    <property type="entry name" value="Nucleosidase_C"/>
</dbReference>
<dbReference type="GO" id="GO:0005829">
    <property type="term" value="C:cytosol"/>
    <property type="evidence" value="ECO:0007669"/>
    <property type="project" value="TreeGrafter"/>
</dbReference>
<feature type="signal peptide" evidence="1">
    <location>
        <begin position="1"/>
        <end position="17"/>
    </location>
</feature>
<feature type="chain" id="PRO_5040279715" description="Calcineurin-like phosphoesterase domain-containing protein" evidence="1">
    <location>
        <begin position="18"/>
        <end position="623"/>
    </location>
</feature>
<dbReference type="InterPro" id="IPR041823">
    <property type="entry name" value="YHR202W_N"/>
</dbReference>
<dbReference type="EMBL" id="ML996111">
    <property type="protein sequence ID" value="KAF2738197.1"/>
    <property type="molecule type" value="Genomic_DNA"/>
</dbReference>
<dbReference type="GO" id="GO:0005576">
    <property type="term" value="C:extracellular region"/>
    <property type="evidence" value="ECO:0007669"/>
    <property type="project" value="UniProtKB-ARBA"/>
</dbReference>
<dbReference type="FunFam" id="3.90.780.10:FF:000008">
    <property type="entry name" value="Ser/Thr protein phosphatase family"/>
    <property type="match status" value="1"/>
</dbReference>
<dbReference type="SUPFAM" id="SSF55816">
    <property type="entry name" value="5'-nucleotidase (syn. UDP-sugar hydrolase), C-terminal domain"/>
    <property type="match status" value="1"/>
</dbReference>
<dbReference type="FunFam" id="3.60.21.10:FF:000043">
    <property type="entry name" value="Ser/Thr protein phosphatase family"/>
    <property type="match status" value="1"/>
</dbReference>
<dbReference type="Proteomes" id="UP000799444">
    <property type="component" value="Unassembled WGS sequence"/>
</dbReference>
<dbReference type="Pfam" id="PF00149">
    <property type="entry name" value="Metallophos"/>
    <property type="match status" value="1"/>
</dbReference>
<name>A0A9P4R2Y8_9PLEO</name>